<gene>
    <name evidence="1" type="ORF">HNQ71_003439</name>
</gene>
<dbReference type="AlphaFoldDB" id="A0A841PQS6"/>
<comment type="caution">
    <text evidence="1">The sequence shown here is derived from an EMBL/GenBank/DDBJ whole genome shotgun (WGS) entry which is preliminary data.</text>
</comment>
<protein>
    <submittedName>
        <fullName evidence="1">Uncharacterized protein</fullName>
    </submittedName>
</protein>
<accession>A0A841PQS6</accession>
<organism evidence="1 2">
    <name type="scientific">Mesorhizobium sangaii</name>
    <dbReference type="NCBI Taxonomy" id="505389"/>
    <lineage>
        <taxon>Bacteria</taxon>
        <taxon>Pseudomonadati</taxon>
        <taxon>Pseudomonadota</taxon>
        <taxon>Alphaproteobacteria</taxon>
        <taxon>Hyphomicrobiales</taxon>
        <taxon>Phyllobacteriaceae</taxon>
        <taxon>Mesorhizobium</taxon>
    </lineage>
</organism>
<sequence>MQARIKNPVVLVPGSLQALLALDRSTEAA</sequence>
<keyword evidence="2" id="KW-1185">Reference proteome</keyword>
<proteinExistence type="predicted"/>
<evidence type="ECO:0000313" key="2">
    <source>
        <dbReference type="Proteomes" id="UP000556329"/>
    </source>
</evidence>
<reference evidence="1 2" key="1">
    <citation type="submission" date="2020-08" db="EMBL/GenBank/DDBJ databases">
        <title>Genomic Encyclopedia of Type Strains, Phase IV (KMG-IV): sequencing the most valuable type-strain genomes for metagenomic binning, comparative biology and taxonomic classification.</title>
        <authorList>
            <person name="Goeker M."/>
        </authorList>
    </citation>
    <scope>NUCLEOTIDE SEQUENCE [LARGE SCALE GENOMIC DNA]</scope>
    <source>
        <strain evidence="1 2">DSM 100039</strain>
    </source>
</reference>
<dbReference type="Proteomes" id="UP000556329">
    <property type="component" value="Unassembled WGS sequence"/>
</dbReference>
<name>A0A841PQS6_9HYPH</name>
<evidence type="ECO:0000313" key="1">
    <source>
        <dbReference type="EMBL" id="MBB6410765.1"/>
    </source>
</evidence>
<dbReference type="EMBL" id="JACHEF010000003">
    <property type="protein sequence ID" value="MBB6410765.1"/>
    <property type="molecule type" value="Genomic_DNA"/>
</dbReference>